<dbReference type="EMBL" id="MU004186">
    <property type="protein sequence ID" value="KAF2498097.1"/>
    <property type="molecule type" value="Genomic_DNA"/>
</dbReference>
<evidence type="ECO:0000256" key="1">
    <source>
        <dbReference type="SAM" id="Phobius"/>
    </source>
</evidence>
<protein>
    <submittedName>
        <fullName evidence="2">Uncharacterized protein</fullName>
    </submittedName>
</protein>
<feature type="transmembrane region" description="Helical" evidence="1">
    <location>
        <begin position="16"/>
        <end position="35"/>
    </location>
</feature>
<evidence type="ECO:0000313" key="2">
    <source>
        <dbReference type="EMBL" id="KAF2498097.1"/>
    </source>
</evidence>
<reference evidence="2" key="1">
    <citation type="journal article" date="2020" name="Stud. Mycol.">
        <title>101 Dothideomycetes genomes: a test case for predicting lifestyles and emergence of pathogens.</title>
        <authorList>
            <person name="Haridas S."/>
            <person name="Albert R."/>
            <person name="Binder M."/>
            <person name="Bloem J."/>
            <person name="Labutti K."/>
            <person name="Salamov A."/>
            <person name="Andreopoulos B."/>
            <person name="Baker S."/>
            <person name="Barry K."/>
            <person name="Bills G."/>
            <person name="Bluhm B."/>
            <person name="Cannon C."/>
            <person name="Castanera R."/>
            <person name="Culley D."/>
            <person name="Daum C."/>
            <person name="Ezra D."/>
            <person name="Gonzalez J."/>
            <person name="Henrissat B."/>
            <person name="Kuo A."/>
            <person name="Liang C."/>
            <person name="Lipzen A."/>
            <person name="Lutzoni F."/>
            <person name="Magnuson J."/>
            <person name="Mondo S."/>
            <person name="Nolan M."/>
            <person name="Ohm R."/>
            <person name="Pangilinan J."/>
            <person name="Park H.-J."/>
            <person name="Ramirez L."/>
            <person name="Alfaro M."/>
            <person name="Sun H."/>
            <person name="Tritt A."/>
            <person name="Yoshinaga Y."/>
            <person name="Zwiers L.-H."/>
            <person name="Turgeon B."/>
            <person name="Goodwin S."/>
            <person name="Spatafora J."/>
            <person name="Crous P."/>
            <person name="Grigoriev I."/>
        </authorList>
    </citation>
    <scope>NUCLEOTIDE SEQUENCE</scope>
    <source>
        <strain evidence="2">CBS 269.34</strain>
    </source>
</reference>
<proteinExistence type="predicted"/>
<dbReference type="AlphaFoldDB" id="A0A6A6R3W3"/>
<keyword evidence="1" id="KW-0472">Membrane</keyword>
<evidence type="ECO:0000313" key="3">
    <source>
        <dbReference type="Proteomes" id="UP000799750"/>
    </source>
</evidence>
<keyword evidence="1" id="KW-1133">Transmembrane helix</keyword>
<name>A0A6A6R3W3_9PEZI</name>
<keyword evidence="1" id="KW-0812">Transmembrane</keyword>
<organism evidence="2 3">
    <name type="scientific">Lophium mytilinum</name>
    <dbReference type="NCBI Taxonomy" id="390894"/>
    <lineage>
        <taxon>Eukaryota</taxon>
        <taxon>Fungi</taxon>
        <taxon>Dikarya</taxon>
        <taxon>Ascomycota</taxon>
        <taxon>Pezizomycotina</taxon>
        <taxon>Dothideomycetes</taxon>
        <taxon>Pleosporomycetidae</taxon>
        <taxon>Mytilinidiales</taxon>
        <taxon>Mytilinidiaceae</taxon>
        <taxon>Lophium</taxon>
    </lineage>
</organism>
<keyword evidence="3" id="KW-1185">Reference proteome</keyword>
<accession>A0A6A6R3W3</accession>
<dbReference type="Proteomes" id="UP000799750">
    <property type="component" value="Unassembled WGS sequence"/>
</dbReference>
<sequence>MSLQRNTMELRRGPPFAYLAIQYYPSFAGVSLARTDKDKDILRRKATFMRSIRQ</sequence>
<gene>
    <name evidence="2" type="ORF">BU16DRAFT_334079</name>
</gene>